<keyword evidence="2" id="KW-1133">Transmembrane helix</keyword>
<sequence>DFTAIYFFAVATIAAIVGQYVVRKLINIFARASIIIFTLSFTIFVSALTLGGVGLAKVIKRIEHKEYMGFDSICSYT</sequence>
<protein>
    <submittedName>
        <fullName evidence="3">Uncharacterized protein</fullName>
    </submittedName>
</protein>
<dbReference type="Proteomes" id="UP000027120">
    <property type="component" value="Unassembled WGS sequence"/>
</dbReference>
<keyword evidence="4" id="KW-1185">Reference proteome</keyword>
<gene>
    <name evidence="3" type="ORF">CISIN_1g0454881mg</name>
</gene>
<dbReference type="STRING" id="2711.A0A067ENZ3"/>
<reference evidence="3 4" key="1">
    <citation type="submission" date="2014-04" db="EMBL/GenBank/DDBJ databases">
        <authorList>
            <consortium name="International Citrus Genome Consortium"/>
            <person name="Gmitter F."/>
            <person name="Chen C."/>
            <person name="Farmerie W."/>
            <person name="Harkins T."/>
            <person name="Desany B."/>
            <person name="Mohiuddin M."/>
            <person name="Kodira C."/>
            <person name="Borodovsky M."/>
            <person name="Lomsadze A."/>
            <person name="Burns P."/>
            <person name="Jenkins J."/>
            <person name="Prochnik S."/>
            <person name="Shu S."/>
            <person name="Chapman J."/>
            <person name="Pitluck S."/>
            <person name="Schmutz J."/>
            <person name="Rokhsar D."/>
        </authorList>
    </citation>
    <scope>NUCLEOTIDE SEQUENCE</scope>
</reference>
<name>A0A067ENZ3_CITSI</name>
<evidence type="ECO:0000256" key="2">
    <source>
        <dbReference type="SAM" id="Phobius"/>
    </source>
</evidence>
<comment type="similarity">
    <text evidence="1">Belongs to the 4-toluene sulfonate uptake permease (TSUP) (TC 2.A.102) family.</text>
</comment>
<feature type="non-terminal residue" evidence="3">
    <location>
        <position position="1"/>
    </location>
</feature>
<dbReference type="PANTHER" id="PTHR14255">
    <property type="entry name" value="CEREBLON"/>
    <property type="match status" value="1"/>
</dbReference>
<keyword evidence="2" id="KW-0812">Transmembrane</keyword>
<feature type="transmembrane region" description="Helical" evidence="2">
    <location>
        <begin position="34"/>
        <end position="56"/>
    </location>
</feature>
<dbReference type="PANTHER" id="PTHR14255:SF48">
    <property type="entry name" value="SULFITE EXPORTER TAUE_SAFE FAMILY PROTEIN 3-LIKE"/>
    <property type="match status" value="1"/>
</dbReference>
<accession>A0A067ENZ3</accession>
<proteinExistence type="inferred from homology"/>
<feature type="transmembrane region" description="Helical" evidence="2">
    <location>
        <begin position="6"/>
        <end position="22"/>
    </location>
</feature>
<evidence type="ECO:0000256" key="1">
    <source>
        <dbReference type="ARBA" id="ARBA00009142"/>
    </source>
</evidence>
<organism evidence="3 4">
    <name type="scientific">Citrus sinensis</name>
    <name type="common">Sweet orange</name>
    <name type="synonym">Citrus aurantium var. sinensis</name>
    <dbReference type="NCBI Taxonomy" id="2711"/>
    <lineage>
        <taxon>Eukaryota</taxon>
        <taxon>Viridiplantae</taxon>
        <taxon>Streptophyta</taxon>
        <taxon>Embryophyta</taxon>
        <taxon>Tracheophyta</taxon>
        <taxon>Spermatophyta</taxon>
        <taxon>Magnoliopsida</taxon>
        <taxon>eudicotyledons</taxon>
        <taxon>Gunneridae</taxon>
        <taxon>Pentapetalae</taxon>
        <taxon>rosids</taxon>
        <taxon>malvids</taxon>
        <taxon>Sapindales</taxon>
        <taxon>Rutaceae</taxon>
        <taxon>Aurantioideae</taxon>
        <taxon>Citrus</taxon>
    </lineage>
</organism>
<dbReference type="AlphaFoldDB" id="A0A067ENZ3"/>
<keyword evidence="2" id="KW-0472">Membrane</keyword>
<dbReference type="EMBL" id="KK784968">
    <property type="protein sequence ID" value="KDO56904.1"/>
    <property type="molecule type" value="Genomic_DNA"/>
</dbReference>
<evidence type="ECO:0000313" key="4">
    <source>
        <dbReference type="Proteomes" id="UP000027120"/>
    </source>
</evidence>
<evidence type="ECO:0000313" key="3">
    <source>
        <dbReference type="EMBL" id="KDO56904.1"/>
    </source>
</evidence>